<keyword evidence="1" id="KW-0472">Membrane</keyword>
<reference evidence="2" key="1">
    <citation type="journal article" date="2012" name="Science">
        <title>Fermentation, hydrogen, and sulfur metabolism in multiple uncultivated bacterial phyla.</title>
        <authorList>
            <person name="Wrighton K.C."/>
            <person name="Thomas B.C."/>
            <person name="Sharon I."/>
            <person name="Miller C.S."/>
            <person name="Castelle C.J."/>
            <person name="VerBerkmoes N.C."/>
            <person name="Wilkins M.J."/>
            <person name="Hettich R.L."/>
            <person name="Lipton M.S."/>
            <person name="Williams K.H."/>
            <person name="Long P.E."/>
            <person name="Banfield J.F."/>
        </authorList>
    </citation>
    <scope>NUCLEOTIDE SEQUENCE [LARGE SCALE GENOMIC DNA]</scope>
</reference>
<dbReference type="EMBL" id="AMFJ01000005">
    <property type="protein sequence ID" value="EKE30333.1"/>
    <property type="molecule type" value="Genomic_DNA"/>
</dbReference>
<keyword evidence="1" id="KW-0812">Transmembrane</keyword>
<sequence>MKDIYPVKPPLNLIFFNENILPISIILSILLLLIFFTLKWYFSSLSASDDALRQIKTLKDKFLDTIWSLDHMDPDFAKRLNFLLRSFLDEYRIIPWVLKMTKNEMLKNMQSKKLLEDFADECESAEFSSKKLHPEESEELKNKALYIINNI</sequence>
<accession>K2G4Z2</accession>
<dbReference type="AlphaFoldDB" id="K2G4Z2"/>
<comment type="caution">
    <text evidence="2">The sequence shown here is derived from an EMBL/GenBank/DDBJ whole genome shotgun (WGS) entry which is preliminary data.</text>
</comment>
<name>K2G4Z2_9BACT</name>
<keyword evidence="1" id="KW-1133">Transmembrane helix</keyword>
<proteinExistence type="predicted"/>
<evidence type="ECO:0000256" key="1">
    <source>
        <dbReference type="SAM" id="Phobius"/>
    </source>
</evidence>
<protein>
    <submittedName>
        <fullName evidence="2">Uncharacterized protein</fullName>
    </submittedName>
</protein>
<feature type="transmembrane region" description="Helical" evidence="1">
    <location>
        <begin position="20"/>
        <end position="42"/>
    </location>
</feature>
<gene>
    <name evidence="2" type="ORF">ACD_2C00005G0008</name>
</gene>
<evidence type="ECO:0000313" key="2">
    <source>
        <dbReference type="EMBL" id="EKE30333.1"/>
    </source>
</evidence>
<organism evidence="2">
    <name type="scientific">uncultured bacterium</name>
    <name type="common">gcode 4</name>
    <dbReference type="NCBI Taxonomy" id="1234023"/>
    <lineage>
        <taxon>Bacteria</taxon>
        <taxon>environmental samples</taxon>
    </lineage>
</organism>